<evidence type="ECO:0000259" key="5">
    <source>
        <dbReference type="Pfam" id="PF25917"/>
    </source>
</evidence>
<sequence length="420" mass="44554">MNRRNLVIGLAGVLVLGGGLVAWKWLGPSADAAPYKFAKVERGALTAAVAATGTLNPVVSVQVGSQVSGQIKEILVDFNSTVKEGQLIARIDPETFQQKVRQAEADIDAARAAVNVQRAQQLQAKVNQMEAERDFERKKTLVEKSFISPAERDKAQTTLDAAKAQAQVAEAQAKNSEALVRQREAQLAQAKVDLDRTAIRSPVDGIVVKRSVDTGQTVAASLQAPELFIIAKNLTDMQVETSIDEADVGRVRLGQKATFTVDAFPGRNFEGEVMQVRKAAQVVSNVVTYTVIVSAANPQLNLLPGMTANVRIVTAQKDAVLKVSNAALRFKPPQNAEEAKAGNAKPERAGKGSGEPGKGRSGKLWLPGSNDQPKAVEVRLGITDGTATELLSEEVAEGAQVIVGGGPTTKAATPPGMRLF</sequence>
<comment type="caution">
    <text evidence="7">The sequence shown here is derived from an EMBL/GenBank/DDBJ whole genome shotgun (WGS) entry which is preliminary data.</text>
</comment>
<dbReference type="InterPro" id="IPR050465">
    <property type="entry name" value="UPF0194_transport"/>
</dbReference>
<reference evidence="7 8" key="1">
    <citation type="submission" date="2018-10" db="EMBL/GenBank/DDBJ databases">
        <title>Genomic Encyclopedia of Type Strains, Phase IV (KMG-IV): sequencing the most valuable type-strain genomes for metagenomic binning, comparative biology and taxonomic classification.</title>
        <authorList>
            <person name="Goeker M."/>
        </authorList>
    </citation>
    <scope>NUCLEOTIDE SEQUENCE [LARGE SCALE GENOMIC DNA]</scope>
    <source>
        <strain evidence="7 8">DSM 26916</strain>
    </source>
</reference>
<feature type="coiled-coil region" evidence="3">
    <location>
        <begin position="100"/>
        <end position="186"/>
    </location>
</feature>
<evidence type="ECO:0000313" key="7">
    <source>
        <dbReference type="EMBL" id="RLJ63659.1"/>
    </source>
</evidence>
<proteinExistence type="predicted"/>
<dbReference type="GO" id="GO:0030313">
    <property type="term" value="C:cell envelope"/>
    <property type="evidence" value="ECO:0007669"/>
    <property type="project" value="UniProtKB-SubCell"/>
</dbReference>
<protein>
    <submittedName>
        <fullName evidence="7">HlyD family secretion protein</fullName>
    </submittedName>
</protein>
<dbReference type="Gene3D" id="2.40.50.100">
    <property type="match status" value="2"/>
</dbReference>
<feature type="region of interest" description="Disordered" evidence="4">
    <location>
        <begin position="332"/>
        <end position="371"/>
    </location>
</feature>
<dbReference type="InterPro" id="IPR058792">
    <property type="entry name" value="Beta-barrel_RND_2"/>
</dbReference>
<dbReference type="AlphaFoldDB" id="A0A497XBL6"/>
<keyword evidence="2 3" id="KW-0175">Coiled coil</keyword>
<gene>
    <name evidence="7" type="ORF">DFR35_2289</name>
</gene>
<evidence type="ECO:0000256" key="2">
    <source>
        <dbReference type="ARBA" id="ARBA00023054"/>
    </source>
</evidence>
<dbReference type="EMBL" id="RCCI01000006">
    <property type="protein sequence ID" value="RLJ63659.1"/>
    <property type="molecule type" value="Genomic_DNA"/>
</dbReference>
<dbReference type="Gene3D" id="2.40.30.170">
    <property type="match status" value="1"/>
</dbReference>
<evidence type="ECO:0000313" key="8">
    <source>
        <dbReference type="Proteomes" id="UP000268908"/>
    </source>
</evidence>
<name>A0A497XBL6_9PROT</name>
<accession>A0A497XBL6</accession>
<feature type="domain" description="Multidrug resistance protein MdtA-like barrel-sandwich hybrid" evidence="5">
    <location>
        <begin position="61"/>
        <end position="226"/>
    </location>
</feature>
<dbReference type="SUPFAM" id="SSF111369">
    <property type="entry name" value="HlyD-like secretion proteins"/>
    <property type="match status" value="1"/>
</dbReference>
<comment type="subcellular location">
    <subcellularLocation>
        <location evidence="1">Cell envelope</location>
    </subcellularLocation>
</comment>
<evidence type="ECO:0000259" key="6">
    <source>
        <dbReference type="Pfam" id="PF25954"/>
    </source>
</evidence>
<dbReference type="RefSeq" id="WP_121242491.1">
    <property type="nucleotide sequence ID" value="NZ_BHVV01000003.1"/>
</dbReference>
<evidence type="ECO:0000256" key="4">
    <source>
        <dbReference type="SAM" id="MobiDB-lite"/>
    </source>
</evidence>
<feature type="domain" description="CusB-like beta-barrel" evidence="6">
    <location>
        <begin position="239"/>
        <end position="315"/>
    </location>
</feature>
<dbReference type="OrthoDB" id="9784484at2"/>
<feature type="compositionally biased region" description="Basic and acidic residues" evidence="4">
    <location>
        <begin position="337"/>
        <end position="350"/>
    </location>
</feature>
<dbReference type="Proteomes" id="UP000268908">
    <property type="component" value="Unassembled WGS sequence"/>
</dbReference>
<dbReference type="PANTHER" id="PTHR32347:SF14">
    <property type="entry name" value="EFFLUX SYSTEM COMPONENT YKNX-RELATED"/>
    <property type="match status" value="1"/>
</dbReference>
<keyword evidence="8" id="KW-1185">Reference proteome</keyword>
<evidence type="ECO:0000256" key="1">
    <source>
        <dbReference type="ARBA" id="ARBA00004196"/>
    </source>
</evidence>
<evidence type="ECO:0000256" key="3">
    <source>
        <dbReference type="SAM" id="Coils"/>
    </source>
</evidence>
<organism evidence="7 8">
    <name type="scientific">Sulfurisoma sediminicola</name>
    <dbReference type="NCBI Taxonomy" id="1381557"/>
    <lineage>
        <taxon>Bacteria</taxon>
        <taxon>Pseudomonadati</taxon>
        <taxon>Pseudomonadota</taxon>
        <taxon>Betaproteobacteria</taxon>
        <taxon>Nitrosomonadales</taxon>
        <taxon>Sterolibacteriaceae</taxon>
        <taxon>Sulfurisoma</taxon>
    </lineage>
</organism>
<dbReference type="InterPro" id="IPR058625">
    <property type="entry name" value="MdtA-like_BSH"/>
</dbReference>
<dbReference type="PANTHER" id="PTHR32347">
    <property type="entry name" value="EFFLUX SYSTEM COMPONENT YKNX-RELATED"/>
    <property type="match status" value="1"/>
</dbReference>
<dbReference type="Pfam" id="PF25954">
    <property type="entry name" value="Beta-barrel_RND_2"/>
    <property type="match status" value="1"/>
</dbReference>
<dbReference type="Pfam" id="PF25917">
    <property type="entry name" value="BSH_RND"/>
    <property type="match status" value="1"/>
</dbReference>